<name>A0A4P9ZFE0_9ASCO</name>
<keyword evidence="9" id="KW-1185">Reference proteome</keyword>
<dbReference type="Pfam" id="PF19036">
    <property type="entry name" value="Fuz_longin_1"/>
    <property type="match status" value="1"/>
</dbReference>
<evidence type="ECO:0000313" key="8">
    <source>
        <dbReference type="EMBL" id="RKP30680.1"/>
    </source>
</evidence>
<feature type="domain" description="FUZ/MON1/HPS1 first Longin" evidence="5">
    <location>
        <begin position="3"/>
        <end position="127"/>
    </location>
</feature>
<dbReference type="InterPro" id="IPR004353">
    <property type="entry name" value="Mon1"/>
</dbReference>
<evidence type="ECO:0000259" key="5">
    <source>
        <dbReference type="Pfam" id="PF19036"/>
    </source>
</evidence>
<evidence type="ECO:0000256" key="3">
    <source>
        <dbReference type="ARBA" id="ARBA00018132"/>
    </source>
</evidence>
<keyword evidence="4" id="KW-0072">Autophagy</keyword>
<evidence type="ECO:0000259" key="7">
    <source>
        <dbReference type="Pfam" id="PF19038"/>
    </source>
</evidence>
<evidence type="ECO:0000256" key="2">
    <source>
        <dbReference type="ARBA" id="ARBA00008968"/>
    </source>
</evidence>
<dbReference type="InterPro" id="IPR043971">
    <property type="entry name" value="FUZ/MON1/HPS1_longin_2"/>
</dbReference>
<accession>A0A4P9ZFE0</accession>
<evidence type="ECO:0000259" key="6">
    <source>
        <dbReference type="Pfam" id="PF19037"/>
    </source>
</evidence>
<dbReference type="GO" id="GO:0016192">
    <property type="term" value="P:vesicle-mediated transport"/>
    <property type="evidence" value="ECO:0007669"/>
    <property type="project" value="InterPro"/>
</dbReference>
<comment type="function">
    <text evidence="4">Required for multiple vacuole delivery pathways including the cytoplasm to vacuole transport (Cvt), autophagy, pexophagy and endocytosis.</text>
</comment>
<dbReference type="InterPro" id="IPR043972">
    <property type="entry name" value="FUZ/MON1/HPS1_longin_1"/>
</dbReference>
<dbReference type="OrthoDB" id="272411at2759"/>
<keyword evidence="4" id="KW-0813">Transport</keyword>
<dbReference type="GO" id="GO:0032585">
    <property type="term" value="C:multivesicular body membrane"/>
    <property type="evidence" value="ECO:0007669"/>
    <property type="project" value="UniProtKB-SubCell"/>
</dbReference>
<dbReference type="GO" id="GO:0006623">
    <property type="term" value="P:protein targeting to vacuole"/>
    <property type="evidence" value="ECO:0007669"/>
    <property type="project" value="UniProtKB-UniRule"/>
</dbReference>
<feature type="domain" description="FUZ/MON1/HPS1 third Longin" evidence="7">
    <location>
        <begin position="346"/>
        <end position="453"/>
    </location>
</feature>
<dbReference type="Proteomes" id="UP000268321">
    <property type="component" value="Unassembled WGS sequence"/>
</dbReference>
<protein>
    <recommendedName>
        <fullName evidence="3 4">Vacuolar fusion protein MON1</fullName>
    </recommendedName>
</protein>
<dbReference type="EMBL" id="ML004454">
    <property type="protein sequence ID" value="RKP30680.1"/>
    <property type="molecule type" value="Genomic_DNA"/>
</dbReference>
<organism evidence="8 9">
    <name type="scientific">Metschnikowia bicuspidata</name>
    <dbReference type="NCBI Taxonomy" id="27322"/>
    <lineage>
        <taxon>Eukaryota</taxon>
        <taxon>Fungi</taxon>
        <taxon>Dikarya</taxon>
        <taxon>Ascomycota</taxon>
        <taxon>Saccharomycotina</taxon>
        <taxon>Pichiomycetes</taxon>
        <taxon>Metschnikowiaceae</taxon>
        <taxon>Metschnikowia</taxon>
    </lineage>
</organism>
<dbReference type="InterPro" id="IPR043970">
    <property type="entry name" value="FUZ/MON1/HPS1_longin_3"/>
</dbReference>
<reference evidence="9" key="1">
    <citation type="journal article" date="2018" name="Nat. Microbiol.">
        <title>Leveraging single-cell genomics to expand the fungal tree of life.</title>
        <authorList>
            <person name="Ahrendt S.R."/>
            <person name="Quandt C.A."/>
            <person name="Ciobanu D."/>
            <person name="Clum A."/>
            <person name="Salamov A."/>
            <person name="Andreopoulos B."/>
            <person name="Cheng J.F."/>
            <person name="Woyke T."/>
            <person name="Pelin A."/>
            <person name="Henrissat B."/>
            <person name="Reynolds N.K."/>
            <person name="Benny G.L."/>
            <person name="Smith M.E."/>
            <person name="James T.Y."/>
            <person name="Grigoriev I.V."/>
        </authorList>
    </citation>
    <scope>NUCLEOTIDE SEQUENCE [LARGE SCALE GENOMIC DNA]</scope>
    <source>
        <strain evidence="9">Baker2002</strain>
    </source>
</reference>
<evidence type="ECO:0000256" key="1">
    <source>
        <dbReference type="ARBA" id="ARBA00004380"/>
    </source>
</evidence>
<comment type="similarity">
    <text evidence="2 4">Belongs to the MON1/SAND family.</text>
</comment>
<gene>
    <name evidence="8" type="ORF">METBISCDRAFT_3156</name>
</gene>
<sequence>KLKNLFIFLSAGKPIYSMHGDDDATLGYSGLITTIVASFEEGTGLRFQSISQNGFRICVMNRAPLIFVAITKVANELMLEDRFLEHQLEMMYNYVLAVLSRPTIIKNFHNRMNYDLRRILSAQDLKTLDILATMTTYGYYDIDSDPSGATCVADPSLCFATLLNNALQCARLSSTVREKIESLFLQCKRIKVSQTLYATELSRYLAADLLFAFLVYDNKIVSYIRHKTHELSNLDINTLLLTLAQLNQADEGAQTEEPDLWVPICLANFNDSGFFHCYQRHFYLKKMSKPLTFLLLSGNKNSFFDMKQIANHIISKIHDSSNLSKLLAVELVQGSQPLSRSLDVPNITHFMYKRRKGNQFYMDPMSFTQSPTQNVIDAMHFIYLYSALLSSQAQEFRIGAKLKKLTYTRWHIKDGYTGFFLAEEKYEFYCICGGFVQSATVIEQSLRIINRCERYRKRLFIDKGV</sequence>
<dbReference type="GO" id="GO:0035658">
    <property type="term" value="C:Mon1-Ccz1 complex"/>
    <property type="evidence" value="ECO:0007669"/>
    <property type="project" value="TreeGrafter"/>
</dbReference>
<feature type="domain" description="FUZ/MON1/HPS1 second Longin" evidence="6">
    <location>
        <begin position="208"/>
        <end position="313"/>
    </location>
</feature>
<keyword evidence="4" id="KW-0653">Protein transport</keyword>
<dbReference type="GO" id="GO:0000329">
    <property type="term" value="C:fungal-type vacuole membrane"/>
    <property type="evidence" value="ECO:0007669"/>
    <property type="project" value="TreeGrafter"/>
</dbReference>
<comment type="subcellular location">
    <subcellularLocation>
        <location evidence="4">Endosome</location>
        <location evidence="4">Multivesicular body membrane</location>
        <topology evidence="4">Peripheral membrane protein</topology>
    </subcellularLocation>
    <subcellularLocation>
        <location evidence="1 4">Prevacuolar compartment membrane</location>
        <topology evidence="1 4">Peripheral membrane protein</topology>
    </subcellularLocation>
    <subcellularLocation>
        <location evidence="4">Vacuole membrane</location>
        <topology evidence="4">Peripheral membrane protein</topology>
    </subcellularLocation>
</comment>
<feature type="non-terminal residue" evidence="8">
    <location>
        <position position="1"/>
    </location>
</feature>
<dbReference type="GO" id="GO:0006914">
    <property type="term" value="P:autophagy"/>
    <property type="evidence" value="ECO:0007669"/>
    <property type="project" value="UniProtKB-UniRule"/>
</dbReference>
<evidence type="ECO:0000256" key="4">
    <source>
        <dbReference type="RuleBase" id="RU367048"/>
    </source>
</evidence>
<dbReference type="PRINTS" id="PR01546">
    <property type="entry name" value="YEAST73DUF"/>
</dbReference>
<dbReference type="PANTHER" id="PTHR13027">
    <property type="entry name" value="SAND PROTEIN-RELATED"/>
    <property type="match status" value="1"/>
</dbReference>
<dbReference type="PANTHER" id="PTHR13027:SF7">
    <property type="entry name" value="VACUOLAR FUSION PROTEIN MON1 HOMOLOG"/>
    <property type="match status" value="1"/>
</dbReference>
<proteinExistence type="inferred from homology"/>
<evidence type="ECO:0000313" key="9">
    <source>
        <dbReference type="Proteomes" id="UP000268321"/>
    </source>
</evidence>
<dbReference type="Pfam" id="PF19037">
    <property type="entry name" value="Fuz_longin_2"/>
    <property type="match status" value="1"/>
</dbReference>
<dbReference type="Pfam" id="PF19038">
    <property type="entry name" value="Fuz_longin_3"/>
    <property type="match status" value="1"/>
</dbReference>
<keyword evidence="4" id="KW-0967">Endosome</keyword>
<feature type="non-terminal residue" evidence="8">
    <location>
        <position position="465"/>
    </location>
</feature>
<keyword evidence="4" id="KW-0472">Membrane</keyword>
<keyword evidence="4" id="KW-0926">Vacuole</keyword>
<dbReference type="AlphaFoldDB" id="A0A4P9ZFE0"/>